<name>A0A1V5ZRC7_9BACT</name>
<comment type="caution">
    <text evidence="1">The sequence shown here is derived from an EMBL/GenBank/DDBJ whole genome shotgun (WGS) entry which is preliminary data.</text>
</comment>
<reference evidence="1" key="1">
    <citation type="submission" date="2017-02" db="EMBL/GenBank/DDBJ databases">
        <title>Delving into the versatile metabolic prowess of the omnipresent phylum Bacteroidetes.</title>
        <authorList>
            <person name="Nobu M.K."/>
            <person name="Mei R."/>
            <person name="Narihiro T."/>
            <person name="Kuroda K."/>
            <person name="Liu W.-T."/>
        </authorList>
    </citation>
    <scope>NUCLEOTIDE SEQUENCE</scope>
    <source>
        <strain evidence="1">ADurb.Bin160</strain>
    </source>
</reference>
<dbReference type="AlphaFoldDB" id="A0A1V5ZRC7"/>
<protein>
    <submittedName>
        <fullName evidence="1">Uncharacterized protein</fullName>
    </submittedName>
</protein>
<dbReference type="EMBL" id="MWDB01000001">
    <property type="protein sequence ID" value="OQB42631.1"/>
    <property type="molecule type" value="Genomic_DNA"/>
</dbReference>
<sequence length="88" mass="9695">MSFIRLGVSESHSLIFNFHHSHFSTYLSNVVAISDKENSLNPQSSQATLIFVSCKAVCISVISSMSQSLSKLSKFKLLIKLRSTSVNS</sequence>
<evidence type="ECO:0000313" key="1">
    <source>
        <dbReference type="EMBL" id="OQB42631.1"/>
    </source>
</evidence>
<dbReference type="Proteomes" id="UP000485621">
    <property type="component" value="Unassembled WGS sequence"/>
</dbReference>
<accession>A0A1V5ZRC7</accession>
<gene>
    <name evidence="1" type="ORF">BWY04_00067</name>
</gene>
<proteinExistence type="predicted"/>
<organism evidence="1">
    <name type="scientific">candidate division CPR1 bacterium ADurb.Bin160</name>
    <dbReference type="NCBI Taxonomy" id="1852826"/>
    <lineage>
        <taxon>Bacteria</taxon>
        <taxon>candidate division CPR1</taxon>
    </lineage>
</organism>